<evidence type="ECO:0000256" key="1">
    <source>
        <dbReference type="ARBA" id="ARBA00022801"/>
    </source>
</evidence>
<reference evidence="3" key="1">
    <citation type="submission" date="2018-05" db="EMBL/GenBank/DDBJ databases">
        <authorList>
            <person name="Lanie J.A."/>
            <person name="Ng W.-L."/>
            <person name="Kazmierczak K.M."/>
            <person name="Andrzejewski T.M."/>
            <person name="Davidsen T.M."/>
            <person name="Wayne K.J."/>
            <person name="Tettelin H."/>
            <person name="Glass J.I."/>
            <person name="Rusch D."/>
            <person name="Podicherti R."/>
            <person name="Tsui H.-C.T."/>
            <person name="Winkler M.E."/>
        </authorList>
    </citation>
    <scope>NUCLEOTIDE SEQUENCE</scope>
</reference>
<name>A0A382XGC9_9ZZZZ</name>
<sequence length="160" mass="18047">RQLLKDVRAKNIPVVWTRHGYRGVEDGGPFMQLRPFLKEGGLRQDSWGYQICDELGPSEDDWYVEKSRLSAFYNSNLETVLRALNADTVLIIGVLTNQCVAATSKDASFRDFRPIVIEDCTGTTLPHLHDPAIEMMQVGWSEVRELESALSEIRQLAVAP</sequence>
<dbReference type="Gene3D" id="3.40.50.850">
    <property type="entry name" value="Isochorismatase-like"/>
    <property type="match status" value="1"/>
</dbReference>
<dbReference type="AlphaFoldDB" id="A0A382XGC9"/>
<dbReference type="GO" id="GO:0016787">
    <property type="term" value="F:hydrolase activity"/>
    <property type="evidence" value="ECO:0007669"/>
    <property type="project" value="UniProtKB-KW"/>
</dbReference>
<keyword evidence="1" id="KW-0378">Hydrolase</keyword>
<evidence type="ECO:0000313" key="3">
    <source>
        <dbReference type="EMBL" id="SVD70226.1"/>
    </source>
</evidence>
<organism evidence="3">
    <name type="scientific">marine metagenome</name>
    <dbReference type="NCBI Taxonomy" id="408172"/>
    <lineage>
        <taxon>unclassified sequences</taxon>
        <taxon>metagenomes</taxon>
        <taxon>ecological metagenomes</taxon>
    </lineage>
</organism>
<protein>
    <recommendedName>
        <fullName evidence="2">Isochorismatase-like domain-containing protein</fullName>
    </recommendedName>
</protein>
<accession>A0A382XGC9</accession>
<dbReference type="CDD" id="cd00431">
    <property type="entry name" value="cysteine_hydrolases"/>
    <property type="match status" value="1"/>
</dbReference>
<dbReference type="EMBL" id="UINC01167617">
    <property type="protein sequence ID" value="SVD70226.1"/>
    <property type="molecule type" value="Genomic_DNA"/>
</dbReference>
<dbReference type="PANTHER" id="PTHR43540:SF6">
    <property type="entry name" value="ISOCHORISMATASE-LIKE DOMAIN-CONTAINING PROTEIN"/>
    <property type="match status" value="1"/>
</dbReference>
<dbReference type="InterPro" id="IPR036380">
    <property type="entry name" value="Isochorismatase-like_sf"/>
</dbReference>
<dbReference type="PANTHER" id="PTHR43540">
    <property type="entry name" value="PEROXYUREIDOACRYLATE/UREIDOACRYLATE AMIDOHYDROLASE-RELATED"/>
    <property type="match status" value="1"/>
</dbReference>
<dbReference type="InterPro" id="IPR050272">
    <property type="entry name" value="Isochorismatase-like_hydrls"/>
</dbReference>
<dbReference type="Pfam" id="PF00857">
    <property type="entry name" value="Isochorismatase"/>
    <property type="match status" value="1"/>
</dbReference>
<feature type="domain" description="Isochorismatase-like" evidence="2">
    <location>
        <begin position="2"/>
        <end position="139"/>
    </location>
</feature>
<proteinExistence type="predicted"/>
<gene>
    <name evidence="3" type="ORF">METZ01_LOCUS423080</name>
</gene>
<dbReference type="InterPro" id="IPR000868">
    <property type="entry name" value="Isochorismatase-like_dom"/>
</dbReference>
<evidence type="ECO:0000259" key="2">
    <source>
        <dbReference type="Pfam" id="PF00857"/>
    </source>
</evidence>
<feature type="non-terminal residue" evidence="3">
    <location>
        <position position="1"/>
    </location>
</feature>
<dbReference type="SUPFAM" id="SSF52499">
    <property type="entry name" value="Isochorismatase-like hydrolases"/>
    <property type="match status" value="1"/>
</dbReference>